<keyword evidence="3" id="KW-1185">Reference proteome</keyword>
<proteinExistence type="predicted"/>
<dbReference type="EMBL" id="WEGI01000015">
    <property type="protein sequence ID" value="MQY30713.1"/>
    <property type="molecule type" value="Genomic_DNA"/>
</dbReference>
<reference evidence="2 3" key="1">
    <citation type="submission" date="2019-10" db="EMBL/GenBank/DDBJ databases">
        <title>Nocardia macrotermitis sp. nov. and Nocardia aurantia sp. nov., isolated from the gut of fungus growing-termite Macrotermes natalensis.</title>
        <authorList>
            <person name="Benndorf R."/>
            <person name="Schwitalla J."/>
            <person name="Martin K."/>
            <person name="De Beer W."/>
            <person name="Kaster A.-K."/>
            <person name="Vollmers J."/>
            <person name="Poulsen M."/>
            <person name="Beemelmanns C."/>
        </authorList>
    </citation>
    <scope>NUCLEOTIDE SEQUENCE [LARGE SCALE GENOMIC DNA]</scope>
    <source>
        <strain evidence="2 3">RB56</strain>
    </source>
</reference>
<accession>A0A7K0DY39</accession>
<dbReference type="Pfam" id="PF13499">
    <property type="entry name" value="EF-hand_7"/>
    <property type="match status" value="1"/>
</dbReference>
<comment type="caution">
    <text evidence="2">The sequence shown here is derived from an EMBL/GenBank/DDBJ whole genome shotgun (WGS) entry which is preliminary data.</text>
</comment>
<dbReference type="GO" id="GO:0005509">
    <property type="term" value="F:calcium ion binding"/>
    <property type="evidence" value="ECO:0007669"/>
    <property type="project" value="InterPro"/>
</dbReference>
<evidence type="ECO:0000313" key="2">
    <source>
        <dbReference type="EMBL" id="MQY30713.1"/>
    </source>
</evidence>
<dbReference type="PROSITE" id="PS00018">
    <property type="entry name" value="EF_HAND_1"/>
    <property type="match status" value="2"/>
</dbReference>
<sequence>MGNLEEQFSAADRDGDGRIDIKEFTAWKGATLGRALTAGDLDTVFADFVGADTDEDGTLSYDEFRAIAGD</sequence>
<gene>
    <name evidence="2" type="ORF">NRB56_63160</name>
</gene>
<dbReference type="InterPro" id="IPR002048">
    <property type="entry name" value="EF_hand_dom"/>
</dbReference>
<evidence type="ECO:0000259" key="1">
    <source>
        <dbReference type="PROSITE" id="PS50222"/>
    </source>
</evidence>
<dbReference type="Proteomes" id="UP000431401">
    <property type="component" value="Unassembled WGS sequence"/>
</dbReference>
<dbReference type="SUPFAM" id="SSF47473">
    <property type="entry name" value="EF-hand"/>
    <property type="match status" value="1"/>
</dbReference>
<dbReference type="InterPro" id="IPR011992">
    <property type="entry name" value="EF-hand-dom_pair"/>
</dbReference>
<dbReference type="AlphaFoldDB" id="A0A7K0DY39"/>
<dbReference type="Gene3D" id="1.10.238.10">
    <property type="entry name" value="EF-hand"/>
    <property type="match status" value="1"/>
</dbReference>
<name>A0A7K0DY39_9NOCA</name>
<dbReference type="PROSITE" id="PS50222">
    <property type="entry name" value="EF_HAND_2"/>
    <property type="match status" value="1"/>
</dbReference>
<evidence type="ECO:0000313" key="3">
    <source>
        <dbReference type="Proteomes" id="UP000431401"/>
    </source>
</evidence>
<protein>
    <recommendedName>
        <fullName evidence="1">EF-hand domain-containing protein</fullName>
    </recommendedName>
</protein>
<organism evidence="2 3">
    <name type="scientific">Nocardia aurantia</name>
    <dbReference type="NCBI Taxonomy" id="2585199"/>
    <lineage>
        <taxon>Bacteria</taxon>
        <taxon>Bacillati</taxon>
        <taxon>Actinomycetota</taxon>
        <taxon>Actinomycetes</taxon>
        <taxon>Mycobacteriales</taxon>
        <taxon>Nocardiaceae</taxon>
        <taxon>Nocardia</taxon>
    </lineage>
</organism>
<dbReference type="CDD" id="cd00051">
    <property type="entry name" value="EFh"/>
    <property type="match status" value="1"/>
</dbReference>
<dbReference type="RefSeq" id="WP_153348011.1">
    <property type="nucleotide sequence ID" value="NZ_WEGI01000015.1"/>
</dbReference>
<dbReference type="InterPro" id="IPR018247">
    <property type="entry name" value="EF_Hand_1_Ca_BS"/>
</dbReference>
<dbReference type="OrthoDB" id="3377852at2"/>
<feature type="domain" description="EF-hand" evidence="1">
    <location>
        <begin position="1"/>
        <end position="34"/>
    </location>
</feature>